<dbReference type="InterPro" id="IPR002048">
    <property type="entry name" value="EF_hand_dom"/>
</dbReference>
<dbReference type="PROSITE" id="PS50222">
    <property type="entry name" value="EF_HAND_2"/>
    <property type="match status" value="1"/>
</dbReference>
<feature type="domain" description="EF-hand" evidence="1">
    <location>
        <begin position="4"/>
        <end position="39"/>
    </location>
</feature>
<sequence>MSESLEKDVEEMLIKILVDHRGGLTFEELRDHLEVSGYYIDGLILRKIVARLILNNTVCKVPSKEKKKLLLVLCREDV</sequence>
<dbReference type="GO" id="GO:0005509">
    <property type="term" value="F:calcium ion binding"/>
    <property type="evidence" value="ECO:0007669"/>
    <property type="project" value="InterPro"/>
</dbReference>
<dbReference type="AlphaFoldDB" id="A0A7J3I9U2"/>
<comment type="caution">
    <text evidence="2">The sequence shown here is derived from an EMBL/GenBank/DDBJ whole genome shotgun (WGS) entry which is preliminary data.</text>
</comment>
<evidence type="ECO:0000259" key="1">
    <source>
        <dbReference type="PROSITE" id="PS50222"/>
    </source>
</evidence>
<dbReference type="EMBL" id="DTAI01000246">
    <property type="protein sequence ID" value="HGN37524.1"/>
    <property type="molecule type" value="Genomic_DNA"/>
</dbReference>
<name>A0A7J3I9U2_9CREN</name>
<gene>
    <name evidence="2" type="ORF">ENT87_08280</name>
</gene>
<proteinExistence type="predicted"/>
<reference evidence="2" key="1">
    <citation type="journal article" date="2020" name="mSystems">
        <title>Genome- and Community-Level Interaction Insights into Carbon Utilization and Element Cycling Functions of Hydrothermarchaeota in Hydrothermal Sediment.</title>
        <authorList>
            <person name="Zhou Z."/>
            <person name="Liu Y."/>
            <person name="Xu W."/>
            <person name="Pan J."/>
            <person name="Luo Z.H."/>
            <person name="Li M."/>
        </authorList>
    </citation>
    <scope>NUCLEOTIDE SEQUENCE [LARGE SCALE GENOMIC DNA]</scope>
    <source>
        <strain evidence="2">SpSt-618</strain>
    </source>
</reference>
<evidence type="ECO:0000313" key="2">
    <source>
        <dbReference type="EMBL" id="HGN37524.1"/>
    </source>
</evidence>
<protein>
    <recommendedName>
        <fullName evidence="1">EF-hand domain-containing protein</fullName>
    </recommendedName>
</protein>
<accession>A0A7J3I9U2</accession>
<organism evidence="2">
    <name type="scientific">Ignisphaera aggregans</name>
    <dbReference type="NCBI Taxonomy" id="334771"/>
    <lineage>
        <taxon>Archaea</taxon>
        <taxon>Thermoproteota</taxon>
        <taxon>Thermoprotei</taxon>
        <taxon>Desulfurococcales</taxon>
        <taxon>Desulfurococcaceae</taxon>
        <taxon>Ignisphaera</taxon>
    </lineage>
</organism>